<keyword evidence="5 11" id="KW-0732">Signal</keyword>
<name>A0A1H0YDE6_9BACI</name>
<feature type="chain" id="PRO_5011782086" evidence="11">
    <location>
        <begin position="24"/>
        <end position="719"/>
    </location>
</feature>
<evidence type="ECO:0000256" key="2">
    <source>
        <dbReference type="ARBA" id="ARBA00022512"/>
    </source>
</evidence>
<dbReference type="CDD" id="cd07474">
    <property type="entry name" value="Peptidases_S8_subtilisin_Vpr-like"/>
    <property type="match status" value="1"/>
</dbReference>
<keyword evidence="7 9" id="KW-0720">Serine protease</keyword>
<feature type="domain" description="Peptidase S8/S53" evidence="12">
    <location>
        <begin position="118"/>
        <end position="505"/>
    </location>
</feature>
<dbReference type="InterPro" id="IPR034213">
    <property type="entry name" value="S8_Vpr-like"/>
</dbReference>
<dbReference type="PANTHER" id="PTHR43806">
    <property type="entry name" value="PEPTIDASE S8"/>
    <property type="match status" value="1"/>
</dbReference>
<evidence type="ECO:0000259" key="13">
    <source>
        <dbReference type="Pfam" id="PF02225"/>
    </source>
</evidence>
<dbReference type="Pfam" id="PF02225">
    <property type="entry name" value="PA"/>
    <property type="match status" value="1"/>
</dbReference>
<dbReference type="InterPro" id="IPR022398">
    <property type="entry name" value="Peptidase_S8_His-AS"/>
</dbReference>
<feature type="domain" description="PA" evidence="13">
    <location>
        <begin position="320"/>
        <end position="390"/>
    </location>
</feature>
<evidence type="ECO:0000256" key="6">
    <source>
        <dbReference type="ARBA" id="ARBA00022801"/>
    </source>
</evidence>
<evidence type="ECO:0000256" key="11">
    <source>
        <dbReference type="SAM" id="SignalP"/>
    </source>
</evidence>
<evidence type="ECO:0000256" key="5">
    <source>
        <dbReference type="ARBA" id="ARBA00022729"/>
    </source>
</evidence>
<gene>
    <name evidence="14" type="ORF">SAMN05216231_0586</name>
</gene>
<dbReference type="InterPro" id="IPR003137">
    <property type="entry name" value="PA_domain"/>
</dbReference>
<keyword evidence="6 9" id="KW-0378">Hydrolase</keyword>
<evidence type="ECO:0000256" key="3">
    <source>
        <dbReference type="ARBA" id="ARBA00022525"/>
    </source>
</evidence>
<evidence type="ECO:0000256" key="7">
    <source>
        <dbReference type="ARBA" id="ARBA00022825"/>
    </source>
</evidence>
<feature type="active site" description="Charge relay system" evidence="8 9">
    <location>
        <position position="127"/>
    </location>
</feature>
<dbReference type="InterPro" id="IPR036852">
    <property type="entry name" value="Peptidase_S8/S53_dom_sf"/>
</dbReference>
<dbReference type="GO" id="GO:0006508">
    <property type="term" value="P:proteolysis"/>
    <property type="evidence" value="ECO:0007669"/>
    <property type="project" value="UniProtKB-KW"/>
</dbReference>
<reference evidence="14 15" key="1">
    <citation type="submission" date="2016-10" db="EMBL/GenBank/DDBJ databases">
        <authorList>
            <person name="de Groot N.N."/>
        </authorList>
    </citation>
    <scope>NUCLEOTIDE SEQUENCE [LARGE SCALE GENOMIC DNA]</scope>
    <source>
        <strain evidence="14 15">CGMCC 1.10449</strain>
    </source>
</reference>
<dbReference type="Gene3D" id="2.60.40.10">
    <property type="entry name" value="Immunoglobulins"/>
    <property type="match status" value="1"/>
</dbReference>
<evidence type="ECO:0000256" key="4">
    <source>
        <dbReference type="ARBA" id="ARBA00022670"/>
    </source>
</evidence>
<evidence type="ECO:0000313" key="15">
    <source>
        <dbReference type="Proteomes" id="UP000199444"/>
    </source>
</evidence>
<dbReference type="RefSeq" id="WP_092491451.1">
    <property type="nucleotide sequence ID" value="NZ_FNKD01000001.1"/>
</dbReference>
<evidence type="ECO:0000256" key="8">
    <source>
        <dbReference type="PIRSR" id="PIRSR615500-1"/>
    </source>
</evidence>
<dbReference type="InterPro" id="IPR050131">
    <property type="entry name" value="Peptidase_S8_subtilisin-like"/>
</dbReference>
<dbReference type="Pfam" id="PF00082">
    <property type="entry name" value="Peptidase_S8"/>
    <property type="match status" value="1"/>
</dbReference>
<evidence type="ECO:0000256" key="10">
    <source>
        <dbReference type="RuleBase" id="RU003355"/>
    </source>
</evidence>
<evidence type="ECO:0000259" key="12">
    <source>
        <dbReference type="Pfam" id="PF00082"/>
    </source>
</evidence>
<feature type="active site" description="Charge relay system" evidence="8 9">
    <location>
        <position position="453"/>
    </location>
</feature>
<dbReference type="STRING" id="553311.SAMN05216231_0586"/>
<dbReference type="SUPFAM" id="SSF52743">
    <property type="entry name" value="Subtilisin-like"/>
    <property type="match status" value="1"/>
</dbReference>
<proteinExistence type="inferred from homology"/>
<evidence type="ECO:0000313" key="14">
    <source>
        <dbReference type="EMBL" id="SDQ13132.1"/>
    </source>
</evidence>
<dbReference type="PROSITE" id="PS00138">
    <property type="entry name" value="SUBTILASE_SER"/>
    <property type="match status" value="1"/>
</dbReference>
<dbReference type="Proteomes" id="UP000199444">
    <property type="component" value="Unassembled WGS sequence"/>
</dbReference>
<keyword evidence="4 9" id="KW-0645">Protease</keyword>
<dbReference type="InterPro" id="IPR023827">
    <property type="entry name" value="Peptidase_S8_Asp-AS"/>
</dbReference>
<comment type="similarity">
    <text evidence="1 9 10">Belongs to the peptidase S8 family.</text>
</comment>
<keyword evidence="3" id="KW-0964">Secreted</keyword>
<dbReference type="InterPro" id="IPR046450">
    <property type="entry name" value="PA_dom_sf"/>
</dbReference>
<dbReference type="AlphaFoldDB" id="A0A1H0YDE6"/>
<dbReference type="EMBL" id="FNKD01000001">
    <property type="protein sequence ID" value="SDQ13132.1"/>
    <property type="molecule type" value="Genomic_DNA"/>
</dbReference>
<dbReference type="InterPro" id="IPR015500">
    <property type="entry name" value="Peptidase_S8_subtilisin-rel"/>
</dbReference>
<feature type="signal peptide" evidence="11">
    <location>
        <begin position="1"/>
        <end position="23"/>
    </location>
</feature>
<dbReference type="Gene3D" id="3.50.30.30">
    <property type="match status" value="1"/>
</dbReference>
<protein>
    <submittedName>
        <fullName evidence="14">Minor extracellular serine protease Vpr</fullName>
    </submittedName>
</protein>
<dbReference type="PROSITE" id="PS51892">
    <property type="entry name" value="SUBTILASE"/>
    <property type="match status" value="1"/>
</dbReference>
<dbReference type="Gene3D" id="3.40.50.200">
    <property type="entry name" value="Peptidase S8/S53 domain"/>
    <property type="match status" value="1"/>
</dbReference>
<accession>A0A1H0YDE6</accession>
<sequence>MRFFLTILLISITVLPASTHAIADNTASIIIEVEGDPSEHKKYLEVYHPYIDVIATYETLFNGLALQATPKKLEKMESLEFIKAIHPVTTYQTQYELLKEKTKNAVMPASLNDTTYTGKGVQVAVVDTGIDYDHPDLASNYVAGFDLVDLDDDPMETIQSQGMPTLHGTHVAGIIAANGDLEGVAPQVDLYAYRALGPGGRGTSVQVIAALEQAVDDGADIINLSLGNSVNGPDFPTSVAVNRAVELGVAVVIANGNNGPGDWTVGSPATATNALSVGAAANPQTVPYLLETLEDKKIKLTQMAGSTPWNFSTDYKIAQLTSKNIKGKIAFSSRGKTPFHKKAKMAQDAGAIALLISNNEPGIFQGSVENAEDPIQIPVAAISKQDGEWLEQYTKGKKVYMESNYEKSKLAIADFSSRGPVTVNWDLKPEVSAPGTNILSTVPGGYQELQGTSMAAPHVTGAMALLKEAHPDWTIKQLTGALKTTASRINTNQSIPFKPNIQGMGEIQPQKAINTPTIIHNPLLSFRKVTDYKETKKIELTIENNSKQVQTYAFNIPKQQKGLRWNLPQTFTIPAGETRKIPVELSVNSTLLEKGLHQGWLTLKQGKELYHLPYLFVNETADYPKAMGFEFSLKPFSDDQFVYQLYLTDPAKSVDVKLYNPETLIFDRQFLQTEEVQVGMNEGYLKESELGKPGRYLAIITVHLENGELESYQTVIYIQ</sequence>
<evidence type="ECO:0000256" key="9">
    <source>
        <dbReference type="PROSITE-ProRule" id="PRU01240"/>
    </source>
</evidence>
<dbReference type="PROSITE" id="PS00137">
    <property type="entry name" value="SUBTILASE_HIS"/>
    <property type="match status" value="1"/>
</dbReference>
<dbReference type="SUPFAM" id="SSF52025">
    <property type="entry name" value="PA domain"/>
    <property type="match status" value="1"/>
</dbReference>
<feature type="active site" description="Charge relay system" evidence="8 9">
    <location>
        <position position="167"/>
    </location>
</feature>
<organism evidence="14 15">
    <name type="scientific">Virgibacillus salinus</name>
    <dbReference type="NCBI Taxonomy" id="553311"/>
    <lineage>
        <taxon>Bacteria</taxon>
        <taxon>Bacillati</taxon>
        <taxon>Bacillota</taxon>
        <taxon>Bacilli</taxon>
        <taxon>Bacillales</taxon>
        <taxon>Bacillaceae</taxon>
        <taxon>Virgibacillus</taxon>
    </lineage>
</organism>
<dbReference type="PRINTS" id="PR00723">
    <property type="entry name" value="SUBTILISIN"/>
</dbReference>
<keyword evidence="2" id="KW-0134">Cell wall</keyword>
<keyword evidence="15" id="KW-1185">Reference proteome</keyword>
<dbReference type="InterPro" id="IPR013783">
    <property type="entry name" value="Ig-like_fold"/>
</dbReference>
<dbReference type="GO" id="GO:0004252">
    <property type="term" value="F:serine-type endopeptidase activity"/>
    <property type="evidence" value="ECO:0007669"/>
    <property type="project" value="UniProtKB-UniRule"/>
</dbReference>
<dbReference type="InterPro" id="IPR000209">
    <property type="entry name" value="Peptidase_S8/S53_dom"/>
</dbReference>
<dbReference type="PANTHER" id="PTHR43806:SF65">
    <property type="entry name" value="SERINE PROTEASE APRX"/>
    <property type="match status" value="1"/>
</dbReference>
<dbReference type="InterPro" id="IPR023828">
    <property type="entry name" value="Peptidase_S8_Ser-AS"/>
</dbReference>
<dbReference type="PROSITE" id="PS00136">
    <property type="entry name" value="SUBTILASE_ASP"/>
    <property type="match status" value="1"/>
</dbReference>
<evidence type="ECO:0000256" key="1">
    <source>
        <dbReference type="ARBA" id="ARBA00011073"/>
    </source>
</evidence>